<dbReference type="InterPro" id="IPR037923">
    <property type="entry name" value="HTH-like"/>
</dbReference>
<dbReference type="GO" id="GO:0003700">
    <property type="term" value="F:DNA-binding transcription factor activity"/>
    <property type="evidence" value="ECO:0007669"/>
    <property type="project" value="InterPro"/>
</dbReference>
<evidence type="ECO:0000256" key="2">
    <source>
        <dbReference type="ARBA" id="ARBA00023125"/>
    </source>
</evidence>
<dbReference type="Pfam" id="PF12833">
    <property type="entry name" value="HTH_18"/>
    <property type="match status" value="1"/>
</dbReference>
<dbReference type="Proteomes" id="UP000580856">
    <property type="component" value="Unassembled WGS sequence"/>
</dbReference>
<dbReference type="GO" id="GO:0043565">
    <property type="term" value="F:sequence-specific DNA binding"/>
    <property type="evidence" value="ECO:0007669"/>
    <property type="project" value="InterPro"/>
</dbReference>
<protein>
    <submittedName>
        <fullName evidence="5">AraC-like DNA-binding protein</fullName>
    </submittedName>
</protein>
<evidence type="ECO:0000256" key="1">
    <source>
        <dbReference type="ARBA" id="ARBA00023015"/>
    </source>
</evidence>
<comment type="caution">
    <text evidence="5">The sequence shown here is derived from an EMBL/GenBank/DDBJ whole genome shotgun (WGS) entry which is preliminary data.</text>
</comment>
<dbReference type="PANTHER" id="PTHR46796">
    <property type="entry name" value="HTH-TYPE TRANSCRIPTIONAL ACTIVATOR RHAS-RELATED"/>
    <property type="match status" value="1"/>
</dbReference>
<dbReference type="InterPro" id="IPR018060">
    <property type="entry name" value="HTH_AraC"/>
</dbReference>
<dbReference type="EMBL" id="JAATJA010000001">
    <property type="protein sequence ID" value="NJB66652.1"/>
    <property type="molecule type" value="Genomic_DNA"/>
</dbReference>
<dbReference type="PANTHER" id="PTHR46796:SF2">
    <property type="entry name" value="TRANSCRIPTIONAL REGULATORY PROTEIN"/>
    <property type="match status" value="1"/>
</dbReference>
<dbReference type="SUPFAM" id="SSF51215">
    <property type="entry name" value="Regulatory protein AraC"/>
    <property type="match status" value="1"/>
</dbReference>
<accession>A0A846QJJ7</accession>
<keyword evidence="1" id="KW-0805">Transcription regulation</keyword>
<keyword evidence="2 5" id="KW-0238">DNA-binding</keyword>
<keyword evidence="6" id="KW-1185">Reference proteome</keyword>
<dbReference type="AlphaFoldDB" id="A0A846QJJ7"/>
<gene>
    <name evidence="5" type="ORF">GGQ74_000292</name>
</gene>
<dbReference type="PROSITE" id="PS01124">
    <property type="entry name" value="HTH_ARAC_FAMILY_2"/>
    <property type="match status" value="1"/>
</dbReference>
<dbReference type="InterPro" id="IPR003313">
    <property type="entry name" value="AraC-bd"/>
</dbReference>
<dbReference type="InterPro" id="IPR050204">
    <property type="entry name" value="AraC_XylS_family_regulators"/>
</dbReference>
<dbReference type="SMART" id="SM00342">
    <property type="entry name" value="HTH_ARAC"/>
    <property type="match status" value="1"/>
</dbReference>
<dbReference type="SUPFAM" id="SSF46689">
    <property type="entry name" value="Homeodomain-like"/>
    <property type="match status" value="2"/>
</dbReference>
<dbReference type="RefSeq" id="WP_167939772.1">
    <property type="nucleotide sequence ID" value="NZ_JAATJA010000001.1"/>
</dbReference>
<evidence type="ECO:0000313" key="6">
    <source>
        <dbReference type="Proteomes" id="UP000580856"/>
    </source>
</evidence>
<evidence type="ECO:0000313" key="5">
    <source>
        <dbReference type="EMBL" id="NJB66652.1"/>
    </source>
</evidence>
<evidence type="ECO:0000256" key="3">
    <source>
        <dbReference type="ARBA" id="ARBA00023163"/>
    </source>
</evidence>
<dbReference type="InterPro" id="IPR009057">
    <property type="entry name" value="Homeodomain-like_sf"/>
</dbReference>
<reference evidence="5 6" key="1">
    <citation type="submission" date="2020-03" db="EMBL/GenBank/DDBJ databases">
        <title>Genomic Encyclopedia of Type Strains, Phase IV (KMG-IV): sequencing the most valuable type-strain genomes for metagenomic binning, comparative biology and taxonomic classification.</title>
        <authorList>
            <person name="Goeker M."/>
        </authorList>
    </citation>
    <scope>NUCLEOTIDE SEQUENCE [LARGE SCALE GENOMIC DNA]</scope>
    <source>
        <strain evidence="5 6">DSM 24233</strain>
    </source>
</reference>
<organism evidence="5 6">
    <name type="scientific">Desulfobaculum xiamenense</name>
    <dbReference type="NCBI Taxonomy" id="995050"/>
    <lineage>
        <taxon>Bacteria</taxon>
        <taxon>Pseudomonadati</taxon>
        <taxon>Thermodesulfobacteriota</taxon>
        <taxon>Desulfovibrionia</taxon>
        <taxon>Desulfovibrionales</taxon>
        <taxon>Desulfovibrionaceae</taxon>
        <taxon>Desulfobaculum</taxon>
    </lineage>
</organism>
<dbReference type="Pfam" id="PF02311">
    <property type="entry name" value="AraC_binding"/>
    <property type="match status" value="1"/>
</dbReference>
<feature type="domain" description="HTH araC/xylS-type" evidence="4">
    <location>
        <begin position="178"/>
        <end position="275"/>
    </location>
</feature>
<keyword evidence="3" id="KW-0804">Transcription</keyword>
<proteinExistence type="predicted"/>
<dbReference type="Gene3D" id="1.10.10.60">
    <property type="entry name" value="Homeodomain-like"/>
    <property type="match status" value="1"/>
</dbReference>
<evidence type="ECO:0000259" key="4">
    <source>
        <dbReference type="PROSITE" id="PS01124"/>
    </source>
</evidence>
<sequence>MTRTTGTNVARLWTAPGFADVRLLAASFTSYAYEPHVHDEYVLGVVEWGVQRFLHRDDTRFASAGTLYTINPGDVHAGRAEMESGYAYRAAYVSADFLREAFAGHPLADAPLLFAAPDVRDLELAGRFDRALTLLEAPGSDLLAAQSAFILTLRDLFARHARAAAADGLIRGGAAQAGRLVEYLRTHAAEGVSLDDLAAVAGLSKYHALRVFKAATGLSPHAYLVQRRVELARRAMEDGATPAEAALASGFADQSHMTRRFKAMHGVTPGAYRRQIVRP</sequence>
<name>A0A846QJJ7_9BACT</name>